<dbReference type="eggNOG" id="ENOG502QQZQ">
    <property type="taxonomic scope" value="Eukaryota"/>
</dbReference>
<dbReference type="PROSITE" id="PS00592">
    <property type="entry name" value="GH9_2"/>
    <property type="match status" value="1"/>
</dbReference>
<gene>
    <name evidence="11" type="ORF">AMTR_s00224p00023160</name>
</gene>
<evidence type="ECO:0000256" key="9">
    <source>
        <dbReference type="RuleBase" id="RU361166"/>
    </source>
</evidence>
<dbReference type="Pfam" id="PF00759">
    <property type="entry name" value="Glyco_hydro_9"/>
    <property type="match status" value="1"/>
</dbReference>
<name>W1P2I6_AMBTC</name>
<keyword evidence="6 8" id="KW-0326">Glycosidase</keyword>
<keyword evidence="7 8" id="KW-0624">Polysaccharide degradation</keyword>
<dbReference type="GO" id="GO:0008810">
    <property type="term" value="F:cellulase activity"/>
    <property type="evidence" value="ECO:0007669"/>
    <property type="project" value="UniProtKB-EC"/>
</dbReference>
<evidence type="ECO:0000256" key="5">
    <source>
        <dbReference type="ARBA" id="ARBA00023277"/>
    </source>
</evidence>
<organism evidence="11 12">
    <name type="scientific">Amborella trichopoda</name>
    <dbReference type="NCBI Taxonomy" id="13333"/>
    <lineage>
        <taxon>Eukaryota</taxon>
        <taxon>Viridiplantae</taxon>
        <taxon>Streptophyta</taxon>
        <taxon>Embryophyta</taxon>
        <taxon>Tracheophyta</taxon>
        <taxon>Spermatophyta</taxon>
        <taxon>Magnoliopsida</taxon>
        <taxon>Amborellales</taxon>
        <taxon>Amborellaceae</taxon>
        <taxon>Amborella</taxon>
    </lineage>
</organism>
<dbReference type="InterPro" id="IPR018221">
    <property type="entry name" value="Glyco_hydro_9_His_AS"/>
</dbReference>
<dbReference type="SUPFAM" id="SSF48208">
    <property type="entry name" value="Six-hairpin glycosidases"/>
    <property type="match status" value="1"/>
</dbReference>
<dbReference type="STRING" id="13333.W1P2I6"/>
<evidence type="ECO:0000259" key="10">
    <source>
        <dbReference type="Pfam" id="PF00759"/>
    </source>
</evidence>
<dbReference type="EC" id="3.2.1.4" evidence="9"/>
<dbReference type="InterPro" id="IPR001701">
    <property type="entry name" value="Glyco_hydro_9"/>
</dbReference>
<dbReference type="Gene3D" id="1.50.10.10">
    <property type="match status" value="1"/>
</dbReference>
<keyword evidence="3 8" id="KW-0378">Hydrolase</keyword>
<evidence type="ECO:0000256" key="3">
    <source>
        <dbReference type="ARBA" id="ARBA00022801"/>
    </source>
</evidence>
<evidence type="ECO:0000256" key="2">
    <source>
        <dbReference type="ARBA" id="ARBA00007072"/>
    </source>
</evidence>
<dbReference type="InterPro" id="IPR012341">
    <property type="entry name" value="6hp_glycosidase-like_sf"/>
</dbReference>
<dbReference type="GO" id="GO:0030245">
    <property type="term" value="P:cellulose catabolic process"/>
    <property type="evidence" value="ECO:0007669"/>
    <property type="project" value="UniProtKB-KW"/>
</dbReference>
<dbReference type="AlphaFoldDB" id="W1P2I6"/>
<evidence type="ECO:0000256" key="8">
    <source>
        <dbReference type="PROSITE-ProRule" id="PRU10059"/>
    </source>
</evidence>
<keyword evidence="4 9" id="KW-0136">Cellulose degradation</keyword>
<evidence type="ECO:0000313" key="11">
    <source>
        <dbReference type="EMBL" id="ERN01786.1"/>
    </source>
</evidence>
<dbReference type="EMBL" id="KI394723">
    <property type="protein sequence ID" value="ERN01786.1"/>
    <property type="molecule type" value="Genomic_DNA"/>
</dbReference>
<dbReference type="Gramene" id="ERN01786">
    <property type="protein sequence ID" value="ERN01786"/>
    <property type="gene ID" value="AMTR_s00224p00023160"/>
</dbReference>
<dbReference type="InterPro" id="IPR008928">
    <property type="entry name" value="6-hairpin_glycosidase_sf"/>
</dbReference>
<sequence length="233" mass="24931">MVRPLPSGETPHGLAGTINLQELRVSFFGSEKVSAAVNTALLKYKKTAEAVMCALLPDSPTATTNRTDGGLVWISQWNALQHPVASAFLAVVYSDYMLTSRTSTMYCNNKANSPIDLRTFAISQADYVLGDNPTKLSFLVGYGTNYPKQVHHRGASIPVNANTGCKGFQWLDLTADNPNVAVGALVGGPFQNDSYIDFRNNSMQGEPSTYNSAVIVGLLSGLVTASSITQSFA</sequence>
<accession>W1P2I6</accession>
<dbReference type="PANTHER" id="PTHR22298">
    <property type="entry name" value="ENDO-1,4-BETA-GLUCANASE"/>
    <property type="match status" value="1"/>
</dbReference>
<comment type="catalytic activity">
    <reaction evidence="1 9">
        <text>Endohydrolysis of (1-&gt;4)-beta-D-glucosidic linkages in cellulose, lichenin and cereal beta-D-glucans.</text>
        <dbReference type="EC" id="3.2.1.4"/>
    </reaction>
</comment>
<evidence type="ECO:0000256" key="1">
    <source>
        <dbReference type="ARBA" id="ARBA00000966"/>
    </source>
</evidence>
<evidence type="ECO:0000313" key="12">
    <source>
        <dbReference type="Proteomes" id="UP000017836"/>
    </source>
</evidence>
<keyword evidence="5 8" id="KW-0119">Carbohydrate metabolism</keyword>
<dbReference type="HOGENOM" id="CLU_008926_5_1_1"/>
<feature type="active site" evidence="8">
    <location>
        <position position="151"/>
    </location>
</feature>
<dbReference type="OMA" id="MADELMW"/>
<keyword evidence="12" id="KW-1185">Reference proteome</keyword>
<reference evidence="12" key="1">
    <citation type="journal article" date="2013" name="Science">
        <title>The Amborella genome and the evolution of flowering plants.</title>
        <authorList>
            <consortium name="Amborella Genome Project"/>
        </authorList>
    </citation>
    <scope>NUCLEOTIDE SEQUENCE [LARGE SCALE GENOMIC DNA]</scope>
</reference>
<feature type="domain" description="Glycoside hydrolase family 9" evidence="10">
    <location>
        <begin position="32"/>
        <end position="219"/>
    </location>
</feature>
<evidence type="ECO:0000256" key="7">
    <source>
        <dbReference type="ARBA" id="ARBA00023326"/>
    </source>
</evidence>
<evidence type="ECO:0000256" key="6">
    <source>
        <dbReference type="ARBA" id="ARBA00023295"/>
    </source>
</evidence>
<comment type="similarity">
    <text evidence="2 8 9">Belongs to the glycosyl hydrolase 9 (cellulase E) family.</text>
</comment>
<proteinExistence type="inferred from homology"/>
<evidence type="ECO:0000256" key="4">
    <source>
        <dbReference type="ARBA" id="ARBA00023001"/>
    </source>
</evidence>
<protein>
    <recommendedName>
        <fullName evidence="9">Endoglucanase</fullName>
        <ecNumber evidence="9">3.2.1.4</ecNumber>
    </recommendedName>
</protein>
<dbReference type="Proteomes" id="UP000017836">
    <property type="component" value="Unassembled WGS sequence"/>
</dbReference>